<gene>
    <name evidence="2" type="ORF">LIER_11019</name>
</gene>
<dbReference type="Pfam" id="PF13456">
    <property type="entry name" value="RVT_3"/>
    <property type="match status" value="1"/>
</dbReference>
<accession>A0AAV3PQI5</accession>
<evidence type="ECO:0000259" key="1">
    <source>
        <dbReference type="Pfam" id="PF13456"/>
    </source>
</evidence>
<keyword evidence="3" id="KW-1185">Reference proteome</keyword>
<dbReference type="PANTHER" id="PTHR48475">
    <property type="entry name" value="RIBONUCLEASE H"/>
    <property type="match status" value="1"/>
</dbReference>
<evidence type="ECO:0000313" key="2">
    <source>
        <dbReference type="EMBL" id="GAA0152570.1"/>
    </source>
</evidence>
<organism evidence="2 3">
    <name type="scientific">Lithospermum erythrorhizon</name>
    <name type="common">Purple gromwell</name>
    <name type="synonym">Lithospermum officinale var. erythrorhizon</name>
    <dbReference type="NCBI Taxonomy" id="34254"/>
    <lineage>
        <taxon>Eukaryota</taxon>
        <taxon>Viridiplantae</taxon>
        <taxon>Streptophyta</taxon>
        <taxon>Embryophyta</taxon>
        <taxon>Tracheophyta</taxon>
        <taxon>Spermatophyta</taxon>
        <taxon>Magnoliopsida</taxon>
        <taxon>eudicotyledons</taxon>
        <taxon>Gunneridae</taxon>
        <taxon>Pentapetalae</taxon>
        <taxon>asterids</taxon>
        <taxon>lamiids</taxon>
        <taxon>Boraginales</taxon>
        <taxon>Boraginaceae</taxon>
        <taxon>Boraginoideae</taxon>
        <taxon>Lithospermeae</taxon>
        <taxon>Lithospermum</taxon>
    </lineage>
</organism>
<evidence type="ECO:0000313" key="3">
    <source>
        <dbReference type="Proteomes" id="UP001454036"/>
    </source>
</evidence>
<dbReference type="InterPro" id="IPR043502">
    <property type="entry name" value="DNA/RNA_pol_sf"/>
</dbReference>
<dbReference type="Proteomes" id="UP001454036">
    <property type="component" value="Unassembled WGS sequence"/>
</dbReference>
<name>A0AAV3PQI5_LITER</name>
<proteinExistence type="predicted"/>
<feature type="domain" description="RNase H type-1" evidence="1">
    <location>
        <begin position="74"/>
        <end position="119"/>
    </location>
</feature>
<dbReference type="SUPFAM" id="SSF56672">
    <property type="entry name" value="DNA/RNA polymerases"/>
    <property type="match status" value="1"/>
</dbReference>
<dbReference type="Gene3D" id="3.30.420.10">
    <property type="entry name" value="Ribonuclease H-like superfamily/Ribonuclease H"/>
    <property type="match status" value="1"/>
</dbReference>
<dbReference type="InterPro" id="IPR036397">
    <property type="entry name" value="RNaseH_sf"/>
</dbReference>
<protein>
    <recommendedName>
        <fullName evidence="1">RNase H type-1 domain-containing protein</fullName>
    </recommendedName>
</protein>
<dbReference type="PANTHER" id="PTHR48475:SF2">
    <property type="entry name" value="RIBONUCLEASE H"/>
    <property type="match status" value="1"/>
</dbReference>
<comment type="caution">
    <text evidence="2">The sequence shown here is derived from an EMBL/GenBank/DDBJ whole genome shotgun (WGS) entry which is preliminary data.</text>
</comment>
<dbReference type="InterPro" id="IPR002156">
    <property type="entry name" value="RNaseH_domain"/>
</dbReference>
<reference evidence="2 3" key="1">
    <citation type="submission" date="2024-01" db="EMBL/GenBank/DDBJ databases">
        <title>The complete chloroplast genome sequence of Lithospermum erythrorhizon: insights into the phylogenetic relationship among Boraginaceae species and the maternal lineages of purple gromwells.</title>
        <authorList>
            <person name="Okada T."/>
            <person name="Watanabe K."/>
        </authorList>
    </citation>
    <scope>NUCLEOTIDE SEQUENCE [LARGE SCALE GENOMIC DNA]</scope>
</reference>
<dbReference type="GO" id="GO:0004523">
    <property type="term" value="F:RNA-DNA hybrid ribonuclease activity"/>
    <property type="evidence" value="ECO:0007669"/>
    <property type="project" value="InterPro"/>
</dbReference>
<dbReference type="EMBL" id="BAABME010002008">
    <property type="protein sequence ID" value="GAA0152570.1"/>
    <property type="molecule type" value="Genomic_DNA"/>
</dbReference>
<sequence length="235" mass="26473">MCTDFTSLNKACLNDFCLLPCLAKLVDGSAGHEVFDFMDASWGYHHIKINEKGPGAGILIRGPDYISMEYALGFTFPTTSNEAGYEAMVVGLAIVRSLGIKRVWVKRDSKLIMDQNVEADHLSRLDTTLYEELPQGVYVEIREVPTYEGTSAFLVLEEPGDWRSPITRYLVNGQLPESTIEARKIKNRSFIFYVYNDELYKKAWDCPLLSCVSQEDISKILAEVHQGWYGSHIGG</sequence>
<dbReference type="GO" id="GO:0003676">
    <property type="term" value="F:nucleic acid binding"/>
    <property type="evidence" value="ECO:0007669"/>
    <property type="project" value="InterPro"/>
</dbReference>
<dbReference type="AlphaFoldDB" id="A0AAV3PQI5"/>